<dbReference type="Pfam" id="PF02653">
    <property type="entry name" value="BPD_transp_2"/>
    <property type="match status" value="1"/>
</dbReference>
<evidence type="ECO:0000256" key="2">
    <source>
        <dbReference type="ARBA" id="ARBA00022448"/>
    </source>
</evidence>
<gene>
    <name evidence="11" type="primary">livH_8</name>
    <name evidence="11" type="ORF">LMG27174_06379</name>
</gene>
<comment type="similarity">
    <text evidence="9">Belongs to the binding-protein-dependent transport system permease family. LivHM subfamily.</text>
</comment>
<feature type="transmembrane region" description="Helical" evidence="10">
    <location>
        <begin position="170"/>
        <end position="193"/>
    </location>
</feature>
<comment type="subcellular location">
    <subcellularLocation>
        <location evidence="1">Cell membrane</location>
        <topology evidence="1">Multi-pass membrane protein</topology>
    </subcellularLocation>
</comment>
<dbReference type="InterPro" id="IPR052157">
    <property type="entry name" value="BCAA_transport_permease"/>
</dbReference>
<keyword evidence="3" id="KW-1003">Cell membrane</keyword>
<evidence type="ECO:0000256" key="10">
    <source>
        <dbReference type="SAM" id="Phobius"/>
    </source>
</evidence>
<dbReference type="GO" id="GO:1903806">
    <property type="term" value="P:L-isoleucine import across plasma membrane"/>
    <property type="evidence" value="ECO:0007669"/>
    <property type="project" value="TreeGrafter"/>
</dbReference>
<keyword evidence="7 10" id="KW-1133">Transmembrane helix</keyword>
<evidence type="ECO:0000313" key="11">
    <source>
        <dbReference type="EMBL" id="CAB3737512.1"/>
    </source>
</evidence>
<evidence type="ECO:0000313" key="12">
    <source>
        <dbReference type="Proteomes" id="UP000494205"/>
    </source>
</evidence>
<dbReference type="GO" id="GO:0015808">
    <property type="term" value="P:L-alanine transport"/>
    <property type="evidence" value="ECO:0007669"/>
    <property type="project" value="TreeGrafter"/>
</dbReference>
<dbReference type="GO" id="GO:0015192">
    <property type="term" value="F:L-phenylalanine transmembrane transporter activity"/>
    <property type="evidence" value="ECO:0007669"/>
    <property type="project" value="TreeGrafter"/>
</dbReference>
<evidence type="ECO:0000256" key="5">
    <source>
        <dbReference type="ARBA" id="ARBA00022692"/>
    </source>
</evidence>
<keyword evidence="6" id="KW-0029">Amino-acid transport</keyword>
<keyword evidence="2" id="KW-0813">Transport</keyword>
<dbReference type="CDD" id="cd06582">
    <property type="entry name" value="TM_PBP1_LivH_like"/>
    <property type="match status" value="1"/>
</dbReference>
<dbReference type="EMBL" id="CADIJZ010000035">
    <property type="protein sequence ID" value="CAB3737512.1"/>
    <property type="molecule type" value="Genomic_DNA"/>
</dbReference>
<dbReference type="GO" id="GO:0042941">
    <property type="term" value="P:D-alanine transmembrane transport"/>
    <property type="evidence" value="ECO:0007669"/>
    <property type="project" value="TreeGrafter"/>
</dbReference>
<name>A0A6J5CLV2_9BURK</name>
<feature type="transmembrane region" description="Helical" evidence="10">
    <location>
        <begin position="360"/>
        <end position="379"/>
    </location>
</feature>
<dbReference type="GO" id="GO:0005304">
    <property type="term" value="F:L-valine transmembrane transporter activity"/>
    <property type="evidence" value="ECO:0007669"/>
    <property type="project" value="TreeGrafter"/>
</dbReference>
<protein>
    <submittedName>
        <fullName evidence="11">High-affinity branched-chain amino acid transport system permease protein LivH</fullName>
    </submittedName>
</protein>
<keyword evidence="5 10" id="KW-0812">Transmembrane</keyword>
<feature type="transmembrane region" description="Helical" evidence="10">
    <location>
        <begin position="273"/>
        <end position="294"/>
    </location>
</feature>
<feature type="transmembrane region" description="Helical" evidence="10">
    <location>
        <begin position="137"/>
        <end position="158"/>
    </location>
</feature>
<organism evidence="11 12">
    <name type="scientific">Paraburkholderia rhynchosiae</name>
    <dbReference type="NCBI Taxonomy" id="487049"/>
    <lineage>
        <taxon>Bacteria</taxon>
        <taxon>Pseudomonadati</taxon>
        <taxon>Pseudomonadota</taxon>
        <taxon>Betaproteobacteria</taxon>
        <taxon>Burkholderiales</taxon>
        <taxon>Burkholderiaceae</taxon>
        <taxon>Paraburkholderia</taxon>
    </lineage>
</organism>
<dbReference type="Proteomes" id="UP000494205">
    <property type="component" value="Unassembled WGS sequence"/>
</dbReference>
<keyword evidence="4" id="KW-0997">Cell inner membrane</keyword>
<evidence type="ECO:0000256" key="6">
    <source>
        <dbReference type="ARBA" id="ARBA00022970"/>
    </source>
</evidence>
<dbReference type="PANTHER" id="PTHR11795">
    <property type="entry name" value="BRANCHED-CHAIN AMINO ACID TRANSPORT SYSTEM PERMEASE PROTEIN LIVH"/>
    <property type="match status" value="1"/>
</dbReference>
<proteinExistence type="inferred from homology"/>
<feature type="transmembrane region" description="Helical" evidence="10">
    <location>
        <begin position="112"/>
        <end position="131"/>
    </location>
</feature>
<evidence type="ECO:0000256" key="1">
    <source>
        <dbReference type="ARBA" id="ARBA00004651"/>
    </source>
</evidence>
<accession>A0A6J5CLV2</accession>
<dbReference type="GO" id="GO:0015190">
    <property type="term" value="F:L-leucine transmembrane transporter activity"/>
    <property type="evidence" value="ECO:0007669"/>
    <property type="project" value="TreeGrafter"/>
</dbReference>
<dbReference type="PANTHER" id="PTHR11795:SF371">
    <property type="entry name" value="HIGH-AFFINITY BRANCHED-CHAIN AMINO ACID TRANSPORT SYSTEM PERMEASE PROTEIN LIVH"/>
    <property type="match status" value="1"/>
</dbReference>
<feature type="transmembrane region" description="Helical" evidence="10">
    <location>
        <begin position="56"/>
        <end position="79"/>
    </location>
</feature>
<feature type="transmembrane region" description="Helical" evidence="10">
    <location>
        <begin position="85"/>
        <end position="105"/>
    </location>
</feature>
<dbReference type="AlphaFoldDB" id="A0A6J5CLV2"/>
<evidence type="ECO:0000256" key="8">
    <source>
        <dbReference type="ARBA" id="ARBA00023136"/>
    </source>
</evidence>
<reference evidence="11 12" key="1">
    <citation type="submission" date="2020-04" db="EMBL/GenBank/DDBJ databases">
        <authorList>
            <person name="De Canck E."/>
        </authorList>
    </citation>
    <scope>NUCLEOTIDE SEQUENCE [LARGE SCALE GENOMIC DNA]</scope>
    <source>
        <strain evidence="11 12">LMG 27174</strain>
    </source>
</reference>
<sequence>MGAISALISSLKAHAKSHEANGSETSSSCTLSEGMFFLGIRVGVCSSCSQISSCVSFIAVLPQIFAILIAMDILIQQILNGLVLGSVYAIIALGYTMVYGILGIINFAHGDVLMVGAMVALSAIGVLQNHFPGLGNVPTLIIALIIAAIVCAAVGYTIERVAYRPLRKAPRLAPLITAIGVSILLQTLAMMIWSRNPLPFPQLLPTDPINVIKATDTTPGAVISMTEIVIIVVAFLVMGGLLLLVHKTRLGRAMRAIAENPGVASLMGVNPNFVISATFMIGSALAALAGVMIASEYGNAHFYMGFIPGLKAFTAAVLGGIGNLGGAMVGGVILGLIEQLGAGYIGNLTGGVFGSNYQDVFAFIVLIIVLVFRPSGLLGERVADRA</sequence>
<keyword evidence="8 10" id="KW-0472">Membrane</keyword>
<evidence type="ECO:0000256" key="9">
    <source>
        <dbReference type="ARBA" id="ARBA00037998"/>
    </source>
</evidence>
<dbReference type="GO" id="GO:0015188">
    <property type="term" value="F:L-isoleucine transmembrane transporter activity"/>
    <property type="evidence" value="ECO:0007669"/>
    <property type="project" value="TreeGrafter"/>
</dbReference>
<evidence type="ECO:0000256" key="3">
    <source>
        <dbReference type="ARBA" id="ARBA00022475"/>
    </source>
</evidence>
<feature type="transmembrane region" description="Helical" evidence="10">
    <location>
        <begin position="221"/>
        <end position="245"/>
    </location>
</feature>
<evidence type="ECO:0000256" key="7">
    <source>
        <dbReference type="ARBA" id="ARBA00022989"/>
    </source>
</evidence>
<dbReference type="InterPro" id="IPR001851">
    <property type="entry name" value="ABC_transp_permease"/>
</dbReference>
<evidence type="ECO:0000256" key="4">
    <source>
        <dbReference type="ARBA" id="ARBA00022519"/>
    </source>
</evidence>
<dbReference type="GO" id="GO:0005886">
    <property type="term" value="C:plasma membrane"/>
    <property type="evidence" value="ECO:0007669"/>
    <property type="project" value="UniProtKB-SubCell"/>
</dbReference>